<dbReference type="Proteomes" id="UP001144673">
    <property type="component" value="Chromosome 2"/>
</dbReference>
<sequence>MQCFYAETTRTHTHTHPYKKVHGTIRFSSQPLPLKLATSSPYGKRSARVNSKTHETLSFNSVMPDRPCGACHHPRPRDGGQASVITSRRALEISSASCVICRLLARGTAAFRGSHGGGSGGGEAAAVGTVTEPDDGWLRIDFNRATVRPSLEIHIFSSGTTLSLFSPSKTGWPNTLLPDLPLARCLIPASTASAESYAWARNKLLRCQSLHKSCRKVRDDLLRGGGSSRPRRLLDIGREPVAGDTIHLHEADRDYDDAQMPYAALSHCWGRSAFLQTRLANVAQHRSPGGIALASLPRTFREAVDATRWLGLRYLWIDSLCIVQDDPRDWETESARMAAVYQGAYLVLCASRAAGAHEGLYSDAAGSSLYTLHVETVEIPAQQSREVEAVAKVAFRRAYAHMPSPMQRQLQAAPAFPTLSRGWIYQERLLASRVLHYGPHELHWECMAESVCQCRDADDTAPLTVSTKPHFSREHWQSLVHDDPHQLSVSWHRLVEAYTALHLSFDKDVFPALSGIAKTFQSVTRTAYLAGLWQSSLILDLAWHAHTSSASPSTFLEHDDMPPPTYRAPSWSWAAVRRPVKFVETHRGVDPFCRVVKAEVQRAGSDQTGELTAGHLILAGYALSTPASFRPPPEGLPEKYSAWNLLQLAVLQTHVANIWADYDCHLHADLPPTVLCFLLGECVPSGALLMLILKPTSTDDAAENYVYGRIGIVQVSKPPSSKSSLEYWRQVFQPEQLVVKIT</sequence>
<evidence type="ECO:0000313" key="2">
    <source>
        <dbReference type="EMBL" id="KAJ4144510.1"/>
    </source>
</evidence>
<proteinExistence type="predicted"/>
<dbReference type="GeneID" id="80890550"/>
<dbReference type="KEGG" id="amus:LMH87_003391"/>
<keyword evidence="3" id="KW-1185">Reference proteome</keyword>
<dbReference type="Pfam" id="PF06985">
    <property type="entry name" value="HET"/>
    <property type="match status" value="1"/>
</dbReference>
<dbReference type="EMBL" id="JAJHUN010000011">
    <property type="protein sequence ID" value="KAJ4144510.1"/>
    <property type="molecule type" value="Genomic_DNA"/>
</dbReference>
<dbReference type="PANTHER" id="PTHR33112">
    <property type="entry name" value="DOMAIN PROTEIN, PUTATIVE-RELATED"/>
    <property type="match status" value="1"/>
</dbReference>
<organism evidence="2 3">
    <name type="scientific">Akanthomyces muscarius</name>
    <name type="common">Entomopathogenic fungus</name>
    <name type="synonym">Lecanicillium muscarium</name>
    <dbReference type="NCBI Taxonomy" id="2231603"/>
    <lineage>
        <taxon>Eukaryota</taxon>
        <taxon>Fungi</taxon>
        <taxon>Dikarya</taxon>
        <taxon>Ascomycota</taxon>
        <taxon>Pezizomycotina</taxon>
        <taxon>Sordariomycetes</taxon>
        <taxon>Hypocreomycetidae</taxon>
        <taxon>Hypocreales</taxon>
        <taxon>Cordycipitaceae</taxon>
        <taxon>Akanthomyces</taxon>
    </lineage>
</organism>
<accession>A0A9W8UGU9</accession>
<feature type="domain" description="Heterokaryon incompatibility" evidence="1">
    <location>
        <begin position="262"/>
        <end position="427"/>
    </location>
</feature>
<dbReference type="AlphaFoldDB" id="A0A9W8UGU9"/>
<dbReference type="InterPro" id="IPR010730">
    <property type="entry name" value="HET"/>
</dbReference>
<evidence type="ECO:0000259" key="1">
    <source>
        <dbReference type="Pfam" id="PF06985"/>
    </source>
</evidence>
<dbReference type="RefSeq" id="XP_056048180.1">
    <property type="nucleotide sequence ID" value="XM_056192507.1"/>
</dbReference>
<comment type="caution">
    <text evidence="2">The sequence shown here is derived from an EMBL/GenBank/DDBJ whole genome shotgun (WGS) entry which is preliminary data.</text>
</comment>
<name>A0A9W8UGU9_AKAMU</name>
<reference evidence="2" key="1">
    <citation type="journal article" date="2023" name="Access Microbiol">
        <title>De-novo genome assembly for Akanthomyces muscarius, a biocontrol agent of insect agricultural pests.</title>
        <authorList>
            <person name="Erdos Z."/>
            <person name="Studholme D.J."/>
            <person name="Raymond B."/>
            <person name="Sharma M."/>
        </authorList>
    </citation>
    <scope>NUCLEOTIDE SEQUENCE</scope>
    <source>
        <strain evidence="2">Ve6</strain>
    </source>
</reference>
<gene>
    <name evidence="2" type="ORF">LMH87_003391</name>
</gene>
<protein>
    <recommendedName>
        <fullName evidence="1">Heterokaryon incompatibility domain-containing protein</fullName>
    </recommendedName>
</protein>
<dbReference type="PANTHER" id="PTHR33112:SF9">
    <property type="entry name" value="HETEROKARYON INCOMPATIBILITY DOMAIN-CONTAINING PROTEIN"/>
    <property type="match status" value="1"/>
</dbReference>
<evidence type="ECO:0000313" key="3">
    <source>
        <dbReference type="Proteomes" id="UP001144673"/>
    </source>
</evidence>